<dbReference type="Pfam" id="PF09384">
    <property type="entry name" value="UTP15_C"/>
    <property type="match status" value="1"/>
</dbReference>
<dbReference type="OrthoDB" id="431715at2759"/>
<name>A0A2P4T028_BAMTH</name>
<comment type="function">
    <text evidence="7">Ribosome biogenesis factor. Involved in nucleolar processing of pre-18S ribosomal RNA. Required for optimal pre-ribosomal RNA transcription by RNA polymerase I. Part of the small subunit (SSU) processome, first precursor of the small eukaryotic ribosomal subunit. During the assembly of the SSU processome in the nucleolus, many ribosome biogenesis factors, an RNA chaperone and ribosomal proteins associate with the nascent pre-rRNA and work in concert to generate RNA folding, modifications, rearrangements and cleavage as well as targeted degradation of pre-ribosomal RNA by the RNA exosome.</text>
</comment>
<dbReference type="AlphaFoldDB" id="A0A2P4T028"/>
<reference evidence="10 11" key="1">
    <citation type="submission" date="2018-01" db="EMBL/GenBank/DDBJ databases">
        <title>Comparison of the Chinese Bamboo Partridge and Red Junglefowl genome sequences highlights the importance of demography in genome evolution.</title>
        <authorList>
            <person name="Tiley G.P."/>
            <person name="Kimball R.T."/>
            <person name="Braun E.L."/>
            <person name="Burleigh J.G."/>
        </authorList>
    </citation>
    <scope>NUCLEOTIDE SEQUENCE [LARGE SCALE GENOMIC DNA]</scope>
    <source>
        <strain evidence="10">RTK389</strain>
        <tissue evidence="10">Blood</tissue>
    </source>
</reference>
<dbReference type="GO" id="GO:0005730">
    <property type="term" value="C:nucleolus"/>
    <property type="evidence" value="ECO:0007669"/>
    <property type="project" value="UniProtKB-SubCell"/>
</dbReference>
<keyword evidence="4 8" id="KW-0853">WD repeat</keyword>
<evidence type="ECO:0000256" key="2">
    <source>
        <dbReference type="ARBA" id="ARBA00018260"/>
    </source>
</evidence>
<keyword evidence="5" id="KW-0677">Repeat</keyword>
<dbReference type="GO" id="GO:0045943">
    <property type="term" value="P:positive regulation of transcription by RNA polymerase I"/>
    <property type="evidence" value="ECO:0007669"/>
    <property type="project" value="TreeGrafter"/>
</dbReference>
<evidence type="ECO:0000313" key="11">
    <source>
        <dbReference type="Proteomes" id="UP000237246"/>
    </source>
</evidence>
<evidence type="ECO:0000256" key="7">
    <source>
        <dbReference type="ARBA" id="ARBA00045437"/>
    </source>
</evidence>
<proteinExistence type="predicted"/>
<comment type="subcellular location">
    <subcellularLocation>
        <location evidence="1">Nucleus</location>
        <location evidence="1">Nucleolus</location>
    </subcellularLocation>
</comment>
<sequence>GRYVKVWDVLKGGQLLVSLKNHHKTVTCLCLNSSGQRLLSGSLDRHVKIYSTTSYKVVHSFNYATSILSLALSPEDETIIVGMTNGVLNVKHRKPEESKEKSQKKRQPAYRTYVKGRNYMPKQVCVYCLELVFQFQEDFFVSKPGKCILRKYDKLLKSFQSSKALDAVLEPHIRLYTPEVTVAVMQELNRRGTLRSALAGRDEKQISLLLTFVTRRVIEPRFTPVLITVADMITDIYQPVVGQSALVDKQFLRLQEAIGREIDYQEELLEVLGMMDALFATLTEKRATYLEENKSNGLTKTLDQDISI</sequence>
<dbReference type="InterPro" id="IPR018983">
    <property type="entry name" value="U3_snoRNA-assocProt_15_C"/>
</dbReference>
<dbReference type="SUPFAM" id="SSF50978">
    <property type="entry name" value="WD40 repeat-like"/>
    <property type="match status" value="1"/>
</dbReference>
<evidence type="ECO:0000256" key="6">
    <source>
        <dbReference type="ARBA" id="ARBA00023242"/>
    </source>
</evidence>
<feature type="domain" description="U3 small nucleolar RNA-associated protein 15 C-terminal" evidence="9">
    <location>
        <begin position="136"/>
        <end position="278"/>
    </location>
</feature>
<evidence type="ECO:0000256" key="5">
    <source>
        <dbReference type="ARBA" id="ARBA00022737"/>
    </source>
</evidence>
<keyword evidence="11" id="KW-1185">Reference proteome</keyword>
<feature type="non-terminal residue" evidence="10">
    <location>
        <position position="1"/>
    </location>
</feature>
<dbReference type="EMBL" id="PPHD01014226">
    <property type="protein sequence ID" value="POI29723.1"/>
    <property type="molecule type" value="Genomic_DNA"/>
</dbReference>
<dbReference type="Proteomes" id="UP000237246">
    <property type="component" value="Unassembled WGS sequence"/>
</dbReference>
<keyword evidence="3" id="KW-0698">rRNA processing</keyword>
<dbReference type="PANTHER" id="PTHR19924">
    <property type="entry name" value="UTP15 U3 SMALL NUCLEOLAR RNA-ASSOCIATED PROTEIN 15 FAMILY MEMBER"/>
    <property type="match status" value="1"/>
</dbReference>
<evidence type="ECO:0000256" key="3">
    <source>
        <dbReference type="ARBA" id="ARBA00022552"/>
    </source>
</evidence>
<dbReference type="Gene3D" id="2.130.10.10">
    <property type="entry name" value="YVTN repeat-like/Quinoprotein amine dehydrogenase"/>
    <property type="match status" value="1"/>
</dbReference>
<organism evidence="10 11">
    <name type="scientific">Bambusicola thoracicus</name>
    <name type="common">Chinese bamboo-partridge</name>
    <name type="synonym">Perdix thoracica</name>
    <dbReference type="NCBI Taxonomy" id="9083"/>
    <lineage>
        <taxon>Eukaryota</taxon>
        <taxon>Metazoa</taxon>
        <taxon>Chordata</taxon>
        <taxon>Craniata</taxon>
        <taxon>Vertebrata</taxon>
        <taxon>Euteleostomi</taxon>
        <taxon>Archelosauria</taxon>
        <taxon>Archosauria</taxon>
        <taxon>Dinosauria</taxon>
        <taxon>Saurischia</taxon>
        <taxon>Theropoda</taxon>
        <taxon>Coelurosauria</taxon>
        <taxon>Aves</taxon>
        <taxon>Neognathae</taxon>
        <taxon>Galloanserae</taxon>
        <taxon>Galliformes</taxon>
        <taxon>Phasianidae</taxon>
        <taxon>Perdicinae</taxon>
        <taxon>Bambusicola</taxon>
    </lineage>
</organism>
<dbReference type="PANTHER" id="PTHR19924:SF26">
    <property type="entry name" value="U3 SMALL NUCLEOLAR RNA-ASSOCIATED PROTEIN 15 HOMOLOG"/>
    <property type="match status" value="1"/>
</dbReference>
<evidence type="ECO:0000259" key="9">
    <source>
        <dbReference type="Pfam" id="PF09384"/>
    </source>
</evidence>
<evidence type="ECO:0000313" key="10">
    <source>
        <dbReference type="EMBL" id="POI29723.1"/>
    </source>
</evidence>
<dbReference type="Pfam" id="PF00400">
    <property type="entry name" value="WD40"/>
    <property type="match status" value="1"/>
</dbReference>
<evidence type="ECO:0000256" key="8">
    <source>
        <dbReference type="PROSITE-ProRule" id="PRU00221"/>
    </source>
</evidence>
<dbReference type="PROSITE" id="PS50294">
    <property type="entry name" value="WD_REPEATS_REGION"/>
    <property type="match status" value="1"/>
</dbReference>
<dbReference type="GO" id="GO:0006364">
    <property type="term" value="P:rRNA processing"/>
    <property type="evidence" value="ECO:0007669"/>
    <property type="project" value="UniProtKB-KW"/>
</dbReference>
<feature type="repeat" description="WD" evidence="8">
    <location>
        <begin position="19"/>
        <end position="60"/>
    </location>
</feature>
<protein>
    <recommendedName>
        <fullName evidence="2">U3 small nucleolar RNA-associated protein 15 homolog</fullName>
    </recommendedName>
</protein>
<gene>
    <name evidence="10" type="ORF">CIB84_006527</name>
</gene>
<dbReference type="InterPro" id="IPR015943">
    <property type="entry name" value="WD40/YVTN_repeat-like_dom_sf"/>
</dbReference>
<comment type="caution">
    <text evidence="10">The sequence shown here is derived from an EMBL/GenBank/DDBJ whole genome shotgun (WGS) entry which is preliminary data.</text>
</comment>
<evidence type="ECO:0000256" key="4">
    <source>
        <dbReference type="ARBA" id="ARBA00022574"/>
    </source>
</evidence>
<dbReference type="PROSITE" id="PS50082">
    <property type="entry name" value="WD_REPEATS_2"/>
    <property type="match status" value="1"/>
</dbReference>
<dbReference type="InterPro" id="IPR001680">
    <property type="entry name" value="WD40_rpt"/>
</dbReference>
<dbReference type="SMART" id="SM00320">
    <property type="entry name" value="WD40"/>
    <property type="match status" value="2"/>
</dbReference>
<accession>A0A2P4T028</accession>
<dbReference type="InterPro" id="IPR036322">
    <property type="entry name" value="WD40_repeat_dom_sf"/>
</dbReference>
<evidence type="ECO:0000256" key="1">
    <source>
        <dbReference type="ARBA" id="ARBA00004604"/>
    </source>
</evidence>
<keyword evidence="6" id="KW-0539">Nucleus</keyword>